<evidence type="ECO:0000313" key="2">
    <source>
        <dbReference type="Proteomes" id="UP000025227"/>
    </source>
</evidence>
<dbReference type="PROSITE" id="PS50878">
    <property type="entry name" value="RT_POL"/>
    <property type="match status" value="1"/>
</dbReference>
<dbReference type="InterPro" id="IPR043128">
    <property type="entry name" value="Rev_trsase/Diguanyl_cyclase"/>
</dbReference>
<dbReference type="Proteomes" id="UP000025227">
    <property type="component" value="Unplaced"/>
</dbReference>
<evidence type="ECO:0000259" key="1">
    <source>
        <dbReference type="PROSITE" id="PS50878"/>
    </source>
</evidence>
<feature type="domain" description="Reverse transcriptase" evidence="1">
    <location>
        <begin position="34"/>
        <end position="298"/>
    </location>
</feature>
<evidence type="ECO:0000313" key="3">
    <source>
        <dbReference type="WBParaSite" id="HCON_00182460-00001"/>
    </source>
</evidence>
<dbReference type="InterPro" id="IPR043502">
    <property type="entry name" value="DNA/RNA_pol_sf"/>
</dbReference>
<dbReference type="PANTHER" id="PTHR47027">
    <property type="entry name" value="REVERSE TRANSCRIPTASE DOMAIN-CONTAINING PROTEIN"/>
    <property type="match status" value="1"/>
</dbReference>
<dbReference type="OMA" id="CAHWNAS"/>
<proteinExistence type="predicted"/>
<dbReference type="AlphaFoldDB" id="A0A7I5EEL9"/>
<dbReference type="Pfam" id="PF00078">
    <property type="entry name" value="RVT_1"/>
    <property type="match status" value="1"/>
</dbReference>
<sequence length="472" mass="54932">MKNCTAPGPDRIKPEHLKSVPTVIIRTLVRLFTRYLSECKVPTSWKTSKTELLYKKGDPDNIGNYRAICLLSVIYNLFTRVILNRIGRMLVEGQSCEQAGLRRGFGTIDHIHTLTRLIEVSREYKMPLCLTFIDLKKAFDTVEAEAVFEALDNQGVPTQYIRMLREFYDSFTTRISPFYKEVTVNVERGIRQGDTISPKLFSAALEKNMSHLGWEDLVVKVDGCHLHHLRFADDIVLITPNIEQAERMLAEFNSACGKVGLRLNLTKTMFMKNGLVPVAHVTLNGTNISSYVYLGREINMMNNLAPEPCRRKHAARGAFRNIEEVVKRTKNIQLRVYLFDTSALRALTHASETWTLRKQDEHAKGIRSSELRHRTKIREAVDYAKKSKIRWAGHIMRYSDDRWTRAVTDWISRDIKRTTWSDFFTKALNEGNVEPRVPEARTIHWTTLARDRDEWRRYWRPLEEVDDQWDDR</sequence>
<accession>A0A7I5EEL9</accession>
<organism evidence="2 3">
    <name type="scientific">Haemonchus contortus</name>
    <name type="common">Barber pole worm</name>
    <dbReference type="NCBI Taxonomy" id="6289"/>
    <lineage>
        <taxon>Eukaryota</taxon>
        <taxon>Metazoa</taxon>
        <taxon>Ecdysozoa</taxon>
        <taxon>Nematoda</taxon>
        <taxon>Chromadorea</taxon>
        <taxon>Rhabditida</taxon>
        <taxon>Rhabditina</taxon>
        <taxon>Rhabditomorpha</taxon>
        <taxon>Strongyloidea</taxon>
        <taxon>Trichostrongylidae</taxon>
        <taxon>Haemonchus</taxon>
    </lineage>
</organism>
<dbReference type="InterPro" id="IPR000477">
    <property type="entry name" value="RT_dom"/>
</dbReference>
<name>A0A7I5EEL9_HAECO</name>
<keyword evidence="2" id="KW-1185">Reference proteome</keyword>
<dbReference type="WBParaSite" id="HCON_00182460-00001">
    <property type="protein sequence ID" value="HCON_00182460-00001"/>
    <property type="gene ID" value="HCON_00182460"/>
</dbReference>
<dbReference type="OrthoDB" id="410104at2759"/>
<dbReference type="CDD" id="cd01650">
    <property type="entry name" value="RT_nLTR_like"/>
    <property type="match status" value="1"/>
</dbReference>
<dbReference type="SUPFAM" id="SSF56672">
    <property type="entry name" value="DNA/RNA polymerases"/>
    <property type="match status" value="1"/>
</dbReference>
<protein>
    <submittedName>
        <fullName evidence="3">Reverse transcriptase domain-containing protein</fullName>
    </submittedName>
</protein>
<dbReference type="Gene3D" id="3.30.70.270">
    <property type="match status" value="1"/>
</dbReference>
<dbReference type="PANTHER" id="PTHR47027:SF20">
    <property type="entry name" value="REVERSE TRANSCRIPTASE-LIKE PROTEIN WITH RNA-DIRECTED DNA POLYMERASE DOMAIN"/>
    <property type="match status" value="1"/>
</dbReference>
<reference evidence="3" key="1">
    <citation type="submission" date="2020-12" db="UniProtKB">
        <authorList>
            <consortium name="WormBaseParasite"/>
        </authorList>
    </citation>
    <scope>IDENTIFICATION</scope>
    <source>
        <strain evidence="3">MHco3</strain>
    </source>
</reference>